<sequence length="41" mass="4654">MQKRHCSYDISIATDSQATTNLKDYREADALLGHVFLLQSL</sequence>
<dbReference type="AlphaFoldDB" id="A0AAV5MIW9"/>
<organism evidence="1 2">
    <name type="scientific">Rubroshorea leprosula</name>
    <dbReference type="NCBI Taxonomy" id="152421"/>
    <lineage>
        <taxon>Eukaryota</taxon>
        <taxon>Viridiplantae</taxon>
        <taxon>Streptophyta</taxon>
        <taxon>Embryophyta</taxon>
        <taxon>Tracheophyta</taxon>
        <taxon>Spermatophyta</taxon>
        <taxon>Magnoliopsida</taxon>
        <taxon>eudicotyledons</taxon>
        <taxon>Gunneridae</taxon>
        <taxon>Pentapetalae</taxon>
        <taxon>rosids</taxon>
        <taxon>malvids</taxon>
        <taxon>Malvales</taxon>
        <taxon>Dipterocarpaceae</taxon>
        <taxon>Rubroshorea</taxon>
    </lineage>
</organism>
<gene>
    <name evidence="1" type="ORF">SLEP1_g56634</name>
</gene>
<comment type="caution">
    <text evidence="1">The sequence shown here is derived from an EMBL/GenBank/DDBJ whole genome shotgun (WGS) entry which is preliminary data.</text>
</comment>
<proteinExistence type="predicted"/>
<accession>A0AAV5MIW9</accession>
<keyword evidence="2" id="KW-1185">Reference proteome</keyword>
<name>A0AAV5MIW9_9ROSI</name>
<reference evidence="1 2" key="1">
    <citation type="journal article" date="2021" name="Commun. Biol.">
        <title>The genome of Shorea leprosula (Dipterocarpaceae) highlights the ecological relevance of drought in aseasonal tropical rainforests.</title>
        <authorList>
            <person name="Ng K.K.S."/>
            <person name="Kobayashi M.J."/>
            <person name="Fawcett J.A."/>
            <person name="Hatakeyama M."/>
            <person name="Paape T."/>
            <person name="Ng C.H."/>
            <person name="Ang C.C."/>
            <person name="Tnah L.H."/>
            <person name="Lee C.T."/>
            <person name="Nishiyama T."/>
            <person name="Sese J."/>
            <person name="O'Brien M.J."/>
            <person name="Copetti D."/>
            <person name="Mohd Noor M.I."/>
            <person name="Ong R.C."/>
            <person name="Putra M."/>
            <person name="Sireger I.Z."/>
            <person name="Indrioko S."/>
            <person name="Kosugi Y."/>
            <person name="Izuno A."/>
            <person name="Isagi Y."/>
            <person name="Lee S.L."/>
            <person name="Shimizu K.K."/>
        </authorList>
    </citation>
    <scope>NUCLEOTIDE SEQUENCE [LARGE SCALE GENOMIC DNA]</scope>
    <source>
        <strain evidence="1">214</strain>
    </source>
</reference>
<protein>
    <submittedName>
        <fullName evidence="1">Uncharacterized protein</fullName>
    </submittedName>
</protein>
<dbReference type="Proteomes" id="UP001054252">
    <property type="component" value="Unassembled WGS sequence"/>
</dbReference>
<dbReference type="EMBL" id="BPVZ01000326">
    <property type="protein sequence ID" value="GKV49911.1"/>
    <property type="molecule type" value="Genomic_DNA"/>
</dbReference>
<evidence type="ECO:0000313" key="1">
    <source>
        <dbReference type="EMBL" id="GKV49911.1"/>
    </source>
</evidence>
<evidence type="ECO:0000313" key="2">
    <source>
        <dbReference type="Proteomes" id="UP001054252"/>
    </source>
</evidence>